<dbReference type="EMBL" id="CM026433">
    <property type="protein sequence ID" value="KAG0553508.1"/>
    <property type="molecule type" value="Genomic_DNA"/>
</dbReference>
<protein>
    <submittedName>
        <fullName evidence="1">Uncharacterized protein</fullName>
    </submittedName>
</protein>
<organism evidence="1 2">
    <name type="scientific">Ceratodon purpureus</name>
    <name type="common">Fire moss</name>
    <name type="synonym">Dicranum purpureum</name>
    <dbReference type="NCBI Taxonomy" id="3225"/>
    <lineage>
        <taxon>Eukaryota</taxon>
        <taxon>Viridiplantae</taxon>
        <taxon>Streptophyta</taxon>
        <taxon>Embryophyta</taxon>
        <taxon>Bryophyta</taxon>
        <taxon>Bryophytina</taxon>
        <taxon>Bryopsida</taxon>
        <taxon>Dicranidae</taxon>
        <taxon>Pseudoditrichales</taxon>
        <taxon>Ditrichaceae</taxon>
        <taxon>Ceratodon</taxon>
    </lineage>
</organism>
<dbReference type="AlphaFoldDB" id="A0A8T0G6K0"/>
<accession>A0A8T0G6K0</accession>
<evidence type="ECO:0000313" key="1">
    <source>
        <dbReference type="EMBL" id="KAG0553508.1"/>
    </source>
</evidence>
<name>A0A8T0G6K0_CERPU</name>
<gene>
    <name evidence="1" type="ORF">KC19_12G017000</name>
</gene>
<sequence>MNPGMVMTDFRQMFASKNRTACRESRDYCGLGARSTIQGGSADMYSMYHNSRCVCLCPTRPLFSSLWPLYNQADTVWPKWHHHRLFALSANYNPLERLWKSFEILEYKPASKSWVIVTKMPDSMVSAMFQVKSFDFVHAASHESRIIIKRMGDGQINGAVYDLEKNTWGTEWRVPVDAIAWFRGIYPIQELCAPWEKYMTTCHTYVAPERRTGKKMRPVVASK</sequence>
<keyword evidence="2" id="KW-1185">Reference proteome</keyword>
<evidence type="ECO:0000313" key="2">
    <source>
        <dbReference type="Proteomes" id="UP000822688"/>
    </source>
</evidence>
<proteinExistence type="predicted"/>
<dbReference type="Proteomes" id="UP000822688">
    <property type="component" value="Chromosome 12"/>
</dbReference>
<reference evidence="1" key="1">
    <citation type="submission" date="2020-06" db="EMBL/GenBank/DDBJ databases">
        <title>WGS assembly of Ceratodon purpureus strain R40.</title>
        <authorList>
            <person name="Carey S.B."/>
            <person name="Jenkins J."/>
            <person name="Shu S."/>
            <person name="Lovell J.T."/>
            <person name="Sreedasyam A."/>
            <person name="Maumus F."/>
            <person name="Tiley G.P."/>
            <person name="Fernandez-Pozo N."/>
            <person name="Barry K."/>
            <person name="Chen C."/>
            <person name="Wang M."/>
            <person name="Lipzen A."/>
            <person name="Daum C."/>
            <person name="Saski C.A."/>
            <person name="Payton A.C."/>
            <person name="Mcbreen J.C."/>
            <person name="Conrad R.E."/>
            <person name="Kollar L.M."/>
            <person name="Olsson S."/>
            <person name="Huttunen S."/>
            <person name="Landis J.B."/>
            <person name="Wickett N.J."/>
            <person name="Johnson M.G."/>
            <person name="Rensing S.A."/>
            <person name="Grimwood J."/>
            <person name="Schmutz J."/>
            <person name="Mcdaniel S.F."/>
        </authorList>
    </citation>
    <scope>NUCLEOTIDE SEQUENCE</scope>
    <source>
        <strain evidence="1">R40</strain>
    </source>
</reference>
<comment type="caution">
    <text evidence="1">The sequence shown here is derived from an EMBL/GenBank/DDBJ whole genome shotgun (WGS) entry which is preliminary data.</text>
</comment>